<evidence type="ECO:0000313" key="3">
    <source>
        <dbReference type="Proteomes" id="UP001500804"/>
    </source>
</evidence>
<dbReference type="PROSITE" id="PS51257">
    <property type="entry name" value="PROKAR_LIPOPROTEIN"/>
    <property type="match status" value="1"/>
</dbReference>
<evidence type="ECO:0000313" key="2">
    <source>
        <dbReference type="EMBL" id="GAA5127956.1"/>
    </source>
</evidence>
<evidence type="ECO:0000256" key="1">
    <source>
        <dbReference type="SAM" id="SignalP"/>
    </source>
</evidence>
<dbReference type="EMBL" id="BAABJO010000017">
    <property type="protein sequence ID" value="GAA5127956.1"/>
    <property type="molecule type" value="Genomic_DNA"/>
</dbReference>
<organism evidence="2 3">
    <name type="scientific">Pseudonocardia adelaidensis</name>
    <dbReference type="NCBI Taxonomy" id="648754"/>
    <lineage>
        <taxon>Bacteria</taxon>
        <taxon>Bacillati</taxon>
        <taxon>Actinomycetota</taxon>
        <taxon>Actinomycetes</taxon>
        <taxon>Pseudonocardiales</taxon>
        <taxon>Pseudonocardiaceae</taxon>
        <taxon>Pseudonocardia</taxon>
    </lineage>
</organism>
<keyword evidence="3" id="KW-1185">Reference proteome</keyword>
<dbReference type="Proteomes" id="UP001500804">
    <property type="component" value="Unassembled WGS sequence"/>
</dbReference>
<dbReference type="RefSeq" id="WP_345607350.1">
    <property type="nucleotide sequence ID" value="NZ_BAABJO010000017.1"/>
</dbReference>
<keyword evidence="1" id="KW-0732">Signal</keyword>
<gene>
    <name evidence="2" type="ORF">GCM10023320_46020</name>
</gene>
<reference evidence="3" key="1">
    <citation type="journal article" date="2019" name="Int. J. Syst. Evol. Microbiol.">
        <title>The Global Catalogue of Microorganisms (GCM) 10K type strain sequencing project: providing services to taxonomists for standard genome sequencing and annotation.</title>
        <authorList>
            <consortium name="The Broad Institute Genomics Platform"/>
            <consortium name="The Broad Institute Genome Sequencing Center for Infectious Disease"/>
            <person name="Wu L."/>
            <person name="Ma J."/>
        </authorList>
    </citation>
    <scope>NUCLEOTIDE SEQUENCE [LARGE SCALE GENOMIC DNA]</scope>
    <source>
        <strain evidence="3">JCM 18302</strain>
    </source>
</reference>
<accession>A0ABP9NPC5</accession>
<dbReference type="PANTHER" id="PTHR43649:SF12">
    <property type="entry name" value="DIACETYLCHITOBIOSE BINDING PROTEIN DASA"/>
    <property type="match status" value="1"/>
</dbReference>
<comment type="caution">
    <text evidence="2">The sequence shown here is derived from an EMBL/GenBank/DDBJ whole genome shotgun (WGS) entry which is preliminary data.</text>
</comment>
<dbReference type="InterPro" id="IPR006059">
    <property type="entry name" value="SBP"/>
</dbReference>
<protein>
    <submittedName>
        <fullName evidence="2">Extracellular solute-binding protein</fullName>
    </submittedName>
</protein>
<dbReference type="InterPro" id="IPR006311">
    <property type="entry name" value="TAT_signal"/>
</dbReference>
<sequence length="432" mass="47656">MNPVNRRRFLQLVGVGALGAAGTTALAACGGASDGTEIRYAWWGDTIRQQKYGAALDAFIEQNPGVEVRPEFADYDAFQERITVQTAGRDVPDVFWIPSPQVLSYQDAGLYRRLDDIPSLDLSAFSAQQLDSYKIDGELNTLPRSVLTAAVRYNQTFLDEAGAQLPADDPQGWTWDGLSEFLIDYARNAPAGRKAIHYNAQADLCFEAWLRQHGRDLWTADGRMGFDAATLAEWFEWWEVLRRAGATTSLSEQEGASPEWEVVGDKVLMTFGNSNHIADEAPMFPDYEFGLRAVPVLPDAAPGHRFGYLSRIAVYQGIDDDKLDAAGRLVHFNLNDPAFLRIVGLSVGAPANPRMLKEAYEVANEDEKKMLAVVEQEMAQEQKPRYEAPPGSGTWRTIMARGVEEVALERAGVADAAARVIADIDHELGRAS</sequence>
<dbReference type="PANTHER" id="PTHR43649">
    <property type="entry name" value="ARABINOSE-BINDING PROTEIN-RELATED"/>
    <property type="match status" value="1"/>
</dbReference>
<name>A0ABP9NPC5_9PSEU</name>
<dbReference type="PROSITE" id="PS51318">
    <property type="entry name" value="TAT"/>
    <property type="match status" value="1"/>
</dbReference>
<proteinExistence type="predicted"/>
<feature type="chain" id="PRO_5047516951" evidence="1">
    <location>
        <begin position="28"/>
        <end position="432"/>
    </location>
</feature>
<dbReference type="SUPFAM" id="SSF53850">
    <property type="entry name" value="Periplasmic binding protein-like II"/>
    <property type="match status" value="1"/>
</dbReference>
<dbReference type="Gene3D" id="3.40.190.10">
    <property type="entry name" value="Periplasmic binding protein-like II"/>
    <property type="match status" value="2"/>
</dbReference>
<feature type="signal peptide" evidence="1">
    <location>
        <begin position="1"/>
        <end position="27"/>
    </location>
</feature>
<dbReference type="InterPro" id="IPR050490">
    <property type="entry name" value="Bact_solute-bd_prot1"/>
</dbReference>
<dbReference type="Pfam" id="PF13416">
    <property type="entry name" value="SBP_bac_8"/>
    <property type="match status" value="1"/>
</dbReference>